<dbReference type="PROSITE" id="PS51123">
    <property type="entry name" value="OMPA_2"/>
    <property type="match status" value="1"/>
</dbReference>
<dbReference type="InterPro" id="IPR050330">
    <property type="entry name" value="Bact_OuterMem_StrucFunc"/>
</dbReference>
<evidence type="ECO:0000256" key="3">
    <source>
        <dbReference type="ARBA" id="ARBA00023237"/>
    </source>
</evidence>
<evidence type="ECO:0000256" key="4">
    <source>
        <dbReference type="PROSITE-ProRule" id="PRU00473"/>
    </source>
</evidence>
<protein>
    <submittedName>
        <fullName evidence="6">OOP family OmpA-OmpF porin</fullName>
    </submittedName>
</protein>
<name>A0A8E3AQZ7_9RHOB</name>
<dbReference type="PANTHER" id="PTHR30329:SF21">
    <property type="entry name" value="LIPOPROTEIN YIAD-RELATED"/>
    <property type="match status" value="1"/>
</dbReference>
<reference evidence="6 7" key="1">
    <citation type="submission" date="2018-04" db="EMBL/GenBank/DDBJ databases">
        <title>Genomic Encyclopedia of Archaeal and Bacterial Type Strains, Phase II (KMG-II): from individual species to whole genera.</title>
        <authorList>
            <person name="Goeker M."/>
        </authorList>
    </citation>
    <scope>NUCLEOTIDE SEQUENCE [LARGE SCALE GENOMIC DNA]</scope>
    <source>
        <strain evidence="6 7">DSM 19783</strain>
    </source>
</reference>
<dbReference type="Pfam" id="PF00691">
    <property type="entry name" value="OmpA"/>
    <property type="match status" value="1"/>
</dbReference>
<keyword evidence="3" id="KW-0998">Cell outer membrane</keyword>
<comment type="subcellular location">
    <subcellularLocation>
        <location evidence="1">Cell outer membrane</location>
    </subcellularLocation>
</comment>
<evidence type="ECO:0000256" key="2">
    <source>
        <dbReference type="ARBA" id="ARBA00023136"/>
    </source>
</evidence>
<dbReference type="CDD" id="cd07185">
    <property type="entry name" value="OmpA_C-like"/>
    <property type="match status" value="1"/>
</dbReference>
<dbReference type="AlphaFoldDB" id="A0A8E3AQZ7"/>
<dbReference type="Proteomes" id="UP000244037">
    <property type="component" value="Unassembled WGS sequence"/>
</dbReference>
<evidence type="ECO:0000313" key="7">
    <source>
        <dbReference type="Proteomes" id="UP000244037"/>
    </source>
</evidence>
<proteinExistence type="predicted"/>
<dbReference type="EMBL" id="QAYC01000004">
    <property type="protein sequence ID" value="PTW50392.1"/>
    <property type="molecule type" value="Genomic_DNA"/>
</dbReference>
<keyword evidence="2 4" id="KW-0472">Membrane</keyword>
<comment type="caution">
    <text evidence="6">The sequence shown here is derived from an EMBL/GenBank/DDBJ whole genome shotgun (WGS) entry which is preliminary data.</text>
</comment>
<evidence type="ECO:0000256" key="1">
    <source>
        <dbReference type="ARBA" id="ARBA00004442"/>
    </source>
</evidence>
<dbReference type="InterPro" id="IPR036737">
    <property type="entry name" value="OmpA-like_sf"/>
</dbReference>
<evidence type="ECO:0000259" key="5">
    <source>
        <dbReference type="PROSITE" id="PS51123"/>
    </source>
</evidence>
<feature type="domain" description="OmpA-like" evidence="5">
    <location>
        <begin position="213"/>
        <end position="331"/>
    </location>
</feature>
<dbReference type="Gene3D" id="3.30.1330.60">
    <property type="entry name" value="OmpA-like domain"/>
    <property type="match status" value="1"/>
</dbReference>
<accession>A0A8E3AQZ7</accession>
<gene>
    <name evidence="6" type="ORF">C8N38_10426</name>
</gene>
<dbReference type="OrthoDB" id="9792021at2"/>
<dbReference type="SUPFAM" id="SSF103088">
    <property type="entry name" value="OmpA-like"/>
    <property type="match status" value="1"/>
</dbReference>
<dbReference type="InterPro" id="IPR006665">
    <property type="entry name" value="OmpA-like"/>
</dbReference>
<keyword evidence="7" id="KW-1185">Reference proteome</keyword>
<dbReference type="PANTHER" id="PTHR30329">
    <property type="entry name" value="STATOR ELEMENT OF FLAGELLAR MOTOR COMPLEX"/>
    <property type="match status" value="1"/>
</dbReference>
<evidence type="ECO:0000313" key="6">
    <source>
        <dbReference type="EMBL" id="PTW50392.1"/>
    </source>
</evidence>
<dbReference type="PRINTS" id="PR01021">
    <property type="entry name" value="OMPADOMAIN"/>
</dbReference>
<dbReference type="RefSeq" id="WP_108025151.1">
    <property type="nucleotide sequence ID" value="NZ_QAYC01000004.1"/>
</dbReference>
<organism evidence="6 7">
    <name type="scientific">Rhodovulum kholense</name>
    <dbReference type="NCBI Taxonomy" id="453584"/>
    <lineage>
        <taxon>Bacteria</taxon>
        <taxon>Pseudomonadati</taxon>
        <taxon>Pseudomonadota</taxon>
        <taxon>Alphaproteobacteria</taxon>
        <taxon>Rhodobacterales</taxon>
        <taxon>Paracoccaceae</taxon>
        <taxon>Rhodovulum</taxon>
    </lineage>
</organism>
<sequence>MTPPAPLARVPALLPVLAPALVLALWPGRAPAEVPALPETATVAADETEAESSLRLPTAPYDGQTVPTLRAEGAIRRLVWQAPLDGQGTLQVIDGLKAQLIAGGYRIAFQCAAAGCGGFDFRFATDTLPEPAMHVDLGDFRYLLAEKVRPDGTDYVSLMVSRSEERAFVQVTRVGRPEAPAPVQSTKSPDPAALPLIDAPAGPATEGTLADRLDRDGRAVLAGVDFATGASNLDGGPFPALDTLADYLRAHPGARIVLVGHTDTEGGLAGNIALSKKRAEAVRSYLVATLGVPADRVAAEGVGFLAPLASNATDSGRRENRRVEAVLDTAQ</sequence>
<dbReference type="InterPro" id="IPR006664">
    <property type="entry name" value="OMP_bac"/>
</dbReference>
<dbReference type="GO" id="GO:0009279">
    <property type="term" value="C:cell outer membrane"/>
    <property type="evidence" value="ECO:0007669"/>
    <property type="project" value="UniProtKB-SubCell"/>
</dbReference>